<evidence type="ECO:0000313" key="2">
    <source>
        <dbReference type="EMBL" id="AOY76916.1"/>
    </source>
</evidence>
<accession>A0AAC9RNA0</accession>
<dbReference type="RefSeq" id="WP_070969347.1">
    <property type="nucleotide sequence ID" value="NZ_CP017603.1"/>
</dbReference>
<proteinExistence type="predicted"/>
<dbReference type="KEGG" id="cfm:BJL90_14260"/>
<dbReference type="Proteomes" id="UP000192478">
    <property type="component" value="Chromosome"/>
</dbReference>
<dbReference type="Pfam" id="PF04883">
    <property type="entry name" value="HK97-gp10_like"/>
    <property type="match status" value="1"/>
</dbReference>
<evidence type="ECO:0000256" key="1">
    <source>
        <dbReference type="SAM" id="MobiDB-lite"/>
    </source>
</evidence>
<dbReference type="AlphaFoldDB" id="A0AAC9RNA0"/>
<reference evidence="3 5" key="2">
    <citation type="submission" date="2017-03" db="EMBL/GenBank/DDBJ databases">
        <title>Complete sequence of Clostridium formicaceticum DSM 92.</title>
        <authorList>
            <person name="Poehlein A."/>
            <person name="Karl M."/>
            <person name="Bengelsdorf F.R."/>
            <person name="Duerre P."/>
            <person name="Daniel R."/>
        </authorList>
    </citation>
    <scope>NUCLEOTIDE SEQUENCE [LARGE SCALE GENOMIC DNA]</scope>
    <source>
        <strain evidence="3 5">DSM 92</strain>
    </source>
</reference>
<protein>
    <recommendedName>
        <fullName evidence="6">HK97 gp10 family phage protein</fullName>
    </recommendedName>
</protein>
<dbReference type="NCBIfam" id="TIGR01725">
    <property type="entry name" value="phge_HK97_gp10"/>
    <property type="match status" value="1"/>
</dbReference>
<feature type="region of interest" description="Disordered" evidence="1">
    <location>
        <begin position="38"/>
        <end position="57"/>
    </location>
</feature>
<organism evidence="3 5">
    <name type="scientific">Clostridium formicaceticum</name>
    <dbReference type="NCBI Taxonomy" id="1497"/>
    <lineage>
        <taxon>Bacteria</taxon>
        <taxon>Bacillati</taxon>
        <taxon>Bacillota</taxon>
        <taxon>Clostridia</taxon>
        <taxon>Eubacteriales</taxon>
        <taxon>Clostridiaceae</taxon>
        <taxon>Clostridium</taxon>
    </lineage>
</organism>
<dbReference type="EMBL" id="CP017603">
    <property type="protein sequence ID" value="AOY76916.1"/>
    <property type="molecule type" value="Genomic_DNA"/>
</dbReference>
<keyword evidence="4" id="KW-1185">Reference proteome</keyword>
<dbReference type="EMBL" id="CP020559">
    <property type="protein sequence ID" value="ARE87395.1"/>
    <property type="molecule type" value="Genomic_DNA"/>
</dbReference>
<evidence type="ECO:0008006" key="6">
    <source>
        <dbReference type="Google" id="ProtNLM"/>
    </source>
</evidence>
<evidence type="ECO:0000313" key="5">
    <source>
        <dbReference type="Proteomes" id="UP000192478"/>
    </source>
</evidence>
<reference evidence="2 4" key="1">
    <citation type="submission" date="2016-10" db="EMBL/GenBank/DDBJ databases">
        <title>Complete Genome Sequence of Acetogen Clostridium formicoaceticum ATCC 27076.</title>
        <authorList>
            <person name="Bao T."/>
            <person name="Cheng C."/>
            <person name="Zhao J."/>
            <person name="Yang S.-T."/>
            <person name="Wang J."/>
            <person name="Wang M."/>
        </authorList>
    </citation>
    <scope>NUCLEOTIDE SEQUENCE [LARGE SCALE GENOMIC DNA]</scope>
    <source>
        <strain evidence="2 4">ATCC 27076</strain>
    </source>
</reference>
<dbReference type="Proteomes" id="UP000177894">
    <property type="component" value="Chromosome"/>
</dbReference>
<name>A0AAC9RNA0_9CLOT</name>
<feature type="compositionally biased region" description="Polar residues" evidence="1">
    <location>
        <begin position="41"/>
        <end position="57"/>
    </location>
</feature>
<gene>
    <name evidence="2" type="ORF">BJL90_14260</name>
    <name evidence="3" type="ORF">CLFO_17950</name>
</gene>
<evidence type="ECO:0000313" key="3">
    <source>
        <dbReference type="EMBL" id="ARE87395.1"/>
    </source>
</evidence>
<sequence length="135" mass="15220">MTEIQVEGIEKTIKEMSRYSIEKEKEFDAIVKKYAKETTQKAKSNIAPQSKTGNLKSSIKAKSFKKLGPSATVFPRGKKGAHRHLIEYGTKNRSHKSGKSVGNVTARPFMKPAQESVENNYYTEIKRVVEKVDTI</sequence>
<dbReference type="InterPro" id="IPR010064">
    <property type="entry name" value="HK97-gp10_tail"/>
</dbReference>
<evidence type="ECO:0000313" key="4">
    <source>
        <dbReference type="Proteomes" id="UP000177894"/>
    </source>
</evidence>